<evidence type="ECO:0000313" key="3">
    <source>
        <dbReference type="EMBL" id="PIY58713.1"/>
    </source>
</evidence>
<reference evidence="4" key="1">
    <citation type="submission" date="2017-09" db="EMBL/GenBank/DDBJ databases">
        <title>Depth-based differentiation of microbial function through sediment-hosted aquifers and enrichment of novel symbionts in the deep terrestrial subsurface.</title>
        <authorList>
            <person name="Probst A.J."/>
            <person name="Ladd B."/>
            <person name="Jarett J.K."/>
            <person name="Geller-Mcgrath D.E."/>
            <person name="Sieber C.M.K."/>
            <person name="Emerson J.B."/>
            <person name="Anantharaman K."/>
            <person name="Thomas B.C."/>
            <person name="Malmstrom R."/>
            <person name="Stieglmeier M."/>
            <person name="Klingl A."/>
            <person name="Woyke T."/>
            <person name="Ryan C.M."/>
            <person name="Banfield J.F."/>
        </authorList>
    </citation>
    <scope>NUCLEOTIDE SEQUENCE [LARGE SCALE GENOMIC DNA]</scope>
</reference>
<accession>A0A2M7Q5Q2</accession>
<dbReference type="AlphaFoldDB" id="A0A2M7Q5Q2"/>
<dbReference type="Pfam" id="PF11999">
    <property type="entry name" value="Ice_binding"/>
    <property type="match status" value="1"/>
</dbReference>
<keyword evidence="2" id="KW-0732">Signal</keyword>
<sequence>MRHNICCRCYWSRWRCREYPTLVGNAQIALTAAYGDAAGQTAPSVTTLLDNPTDSFSATGYTLAPGIYKSPARIGVTGTLTLNGSATDVWIFQAVSSLTTAVLLRILS</sequence>
<gene>
    <name evidence="3" type="ORF">COY98_00485</name>
</gene>
<evidence type="ECO:0000256" key="1">
    <source>
        <dbReference type="ARBA" id="ARBA00005445"/>
    </source>
</evidence>
<proteinExistence type="inferred from homology"/>
<comment type="similarity">
    <text evidence="1">Belongs to the ice-binding protein family.</text>
</comment>
<dbReference type="InterPro" id="IPR021884">
    <property type="entry name" value="Ice-bd_prot"/>
</dbReference>
<evidence type="ECO:0000313" key="4">
    <source>
        <dbReference type="Proteomes" id="UP000230732"/>
    </source>
</evidence>
<dbReference type="EMBL" id="PFKX01000015">
    <property type="protein sequence ID" value="PIY58713.1"/>
    <property type="molecule type" value="Genomic_DNA"/>
</dbReference>
<name>A0A2M7Q5Q2_9BACT</name>
<organism evidence="3 4">
    <name type="scientific">Candidatus Yonathbacteria bacterium CG_4_10_14_0_8_um_filter_43_17</name>
    <dbReference type="NCBI Taxonomy" id="1975099"/>
    <lineage>
        <taxon>Bacteria</taxon>
        <taxon>Candidatus Yonathiibacteriota</taxon>
    </lineage>
</organism>
<evidence type="ECO:0000256" key="2">
    <source>
        <dbReference type="ARBA" id="ARBA00022729"/>
    </source>
</evidence>
<comment type="caution">
    <text evidence="3">The sequence shown here is derived from an EMBL/GenBank/DDBJ whole genome shotgun (WGS) entry which is preliminary data.</text>
</comment>
<dbReference type="Proteomes" id="UP000230732">
    <property type="component" value="Unassembled WGS sequence"/>
</dbReference>
<protein>
    <submittedName>
        <fullName evidence="3">Uncharacterized protein</fullName>
    </submittedName>
</protein>